<evidence type="ECO:0000313" key="1">
    <source>
        <dbReference type="EMBL" id="CAB0038535.1"/>
    </source>
</evidence>
<protein>
    <submittedName>
        <fullName evidence="1">Uncharacterized protein</fullName>
    </submittedName>
</protein>
<accession>A0A6H5IP74</accession>
<evidence type="ECO:0000313" key="2">
    <source>
        <dbReference type="Proteomes" id="UP000479190"/>
    </source>
</evidence>
<dbReference type="EMBL" id="CADCXV010000912">
    <property type="protein sequence ID" value="CAB0038535.1"/>
    <property type="molecule type" value="Genomic_DNA"/>
</dbReference>
<dbReference type="Proteomes" id="UP000479190">
    <property type="component" value="Unassembled WGS sequence"/>
</dbReference>
<organism evidence="1 2">
    <name type="scientific">Trichogramma brassicae</name>
    <dbReference type="NCBI Taxonomy" id="86971"/>
    <lineage>
        <taxon>Eukaryota</taxon>
        <taxon>Metazoa</taxon>
        <taxon>Ecdysozoa</taxon>
        <taxon>Arthropoda</taxon>
        <taxon>Hexapoda</taxon>
        <taxon>Insecta</taxon>
        <taxon>Pterygota</taxon>
        <taxon>Neoptera</taxon>
        <taxon>Endopterygota</taxon>
        <taxon>Hymenoptera</taxon>
        <taxon>Apocrita</taxon>
        <taxon>Proctotrupomorpha</taxon>
        <taxon>Chalcidoidea</taxon>
        <taxon>Trichogrammatidae</taxon>
        <taxon>Trichogramma</taxon>
    </lineage>
</organism>
<dbReference type="AlphaFoldDB" id="A0A6H5IP74"/>
<reference evidence="1 2" key="1">
    <citation type="submission" date="2020-02" db="EMBL/GenBank/DDBJ databases">
        <authorList>
            <person name="Ferguson B K."/>
        </authorList>
    </citation>
    <scope>NUCLEOTIDE SEQUENCE [LARGE SCALE GENOMIC DNA]</scope>
</reference>
<gene>
    <name evidence="1" type="ORF">TBRA_LOCUS10314</name>
</gene>
<proteinExistence type="predicted"/>
<keyword evidence="2" id="KW-1185">Reference proteome</keyword>
<sequence length="50" mass="5415">MNSVCLTITKIYQKSGSQATHLAILTPTKLVVYAVSLIKSAIEHGRSTIK</sequence>
<name>A0A6H5IP74_9HYME</name>